<dbReference type="Pfam" id="PF13966">
    <property type="entry name" value="zf-RVT"/>
    <property type="match status" value="1"/>
</dbReference>
<evidence type="ECO:0000259" key="1">
    <source>
        <dbReference type="Pfam" id="PF13966"/>
    </source>
</evidence>
<accession>A0AA35YKU5</accession>
<protein>
    <recommendedName>
        <fullName evidence="1">Reverse transcriptase zinc-binding domain-containing protein</fullName>
    </recommendedName>
</protein>
<dbReference type="AlphaFoldDB" id="A0AA35YKU5"/>
<evidence type="ECO:0000313" key="2">
    <source>
        <dbReference type="EMBL" id="CAI9275764.1"/>
    </source>
</evidence>
<name>A0AA35YKU5_LACSI</name>
<feature type="domain" description="Reverse transcriptase zinc-binding" evidence="1">
    <location>
        <begin position="43"/>
        <end position="87"/>
    </location>
</feature>
<dbReference type="InterPro" id="IPR026960">
    <property type="entry name" value="RVT-Znf"/>
</dbReference>
<proteinExistence type="predicted"/>
<dbReference type="EMBL" id="OX465079">
    <property type="protein sequence ID" value="CAI9275764.1"/>
    <property type="molecule type" value="Genomic_DNA"/>
</dbReference>
<reference evidence="2" key="1">
    <citation type="submission" date="2023-04" db="EMBL/GenBank/DDBJ databases">
        <authorList>
            <person name="Vijverberg K."/>
            <person name="Xiong W."/>
            <person name="Schranz E."/>
        </authorList>
    </citation>
    <scope>NUCLEOTIDE SEQUENCE</scope>
</reference>
<dbReference type="Proteomes" id="UP001177003">
    <property type="component" value="Chromosome 3"/>
</dbReference>
<evidence type="ECO:0000313" key="3">
    <source>
        <dbReference type="Proteomes" id="UP001177003"/>
    </source>
</evidence>
<gene>
    <name evidence="2" type="ORF">LSALG_LOCUS15783</name>
</gene>
<keyword evidence="3" id="KW-1185">Reference proteome</keyword>
<sequence length="185" mass="21187">MRCRYRRRGRKVLTSYRKVPIRSKGAQRSWLQIVALRSCLPFGGRIPTGEALKNKGVNIGSSCCPMCKVESETDDHILVSCPFAKEVLIWIFKCCNIPLPSASKVEELINFACFVGQLSEEKEIISHHYGFLWLIWKKSPIKPCTDRHIHVSDGILINTTFFIAVEFTVPLFRITEECHIIYVKS</sequence>
<organism evidence="2 3">
    <name type="scientific">Lactuca saligna</name>
    <name type="common">Willowleaf lettuce</name>
    <dbReference type="NCBI Taxonomy" id="75948"/>
    <lineage>
        <taxon>Eukaryota</taxon>
        <taxon>Viridiplantae</taxon>
        <taxon>Streptophyta</taxon>
        <taxon>Embryophyta</taxon>
        <taxon>Tracheophyta</taxon>
        <taxon>Spermatophyta</taxon>
        <taxon>Magnoliopsida</taxon>
        <taxon>eudicotyledons</taxon>
        <taxon>Gunneridae</taxon>
        <taxon>Pentapetalae</taxon>
        <taxon>asterids</taxon>
        <taxon>campanulids</taxon>
        <taxon>Asterales</taxon>
        <taxon>Asteraceae</taxon>
        <taxon>Cichorioideae</taxon>
        <taxon>Cichorieae</taxon>
        <taxon>Lactucinae</taxon>
        <taxon>Lactuca</taxon>
    </lineage>
</organism>